<name>A0ABW0EN53_9PSEU</name>
<protein>
    <submittedName>
        <fullName evidence="8">Amino acid adenylation domain-containing protein</fullName>
    </submittedName>
</protein>
<dbReference type="InterPro" id="IPR020845">
    <property type="entry name" value="AMP-binding_CS"/>
</dbReference>
<keyword evidence="2" id="KW-0596">Phosphopantetheine</keyword>
<keyword evidence="4" id="KW-0677">Repeat</keyword>
<evidence type="ECO:0000256" key="4">
    <source>
        <dbReference type="ARBA" id="ARBA00022737"/>
    </source>
</evidence>
<dbReference type="NCBIfam" id="NF003417">
    <property type="entry name" value="PRK04813.1"/>
    <property type="match status" value="6"/>
</dbReference>
<keyword evidence="5" id="KW-0045">Antibiotic biosynthesis</keyword>
<dbReference type="PROSITE" id="PS00012">
    <property type="entry name" value="PHOSPHOPANTETHEINE"/>
    <property type="match status" value="3"/>
</dbReference>
<dbReference type="NCBIfam" id="TIGR01733">
    <property type="entry name" value="AA-adenyl-dom"/>
    <property type="match status" value="5"/>
</dbReference>
<keyword evidence="3" id="KW-0597">Phosphoprotein</keyword>
<dbReference type="CDD" id="cd17646">
    <property type="entry name" value="A_NRPS_AB3403-like"/>
    <property type="match status" value="2"/>
</dbReference>
<feature type="domain" description="Carrier" evidence="7">
    <location>
        <begin position="2965"/>
        <end position="3039"/>
    </location>
</feature>
<organism evidence="8 9">
    <name type="scientific">Actinokineospora guangxiensis</name>
    <dbReference type="NCBI Taxonomy" id="1490288"/>
    <lineage>
        <taxon>Bacteria</taxon>
        <taxon>Bacillati</taxon>
        <taxon>Actinomycetota</taxon>
        <taxon>Actinomycetes</taxon>
        <taxon>Pseudonocardiales</taxon>
        <taxon>Pseudonocardiaceae</taxon>
        <taxon>Actinokineospora</taxon>
    </lineage>
</organism>
<evidence type="ECO:0000313" key="8">
    <source>
        <dbReference type="EMBL" id="MFC5288277.1"/>
    </source>
</evidence>
<dbReference type="SUPFAM" id="SSF52777">
    <property type="entry name" value="CoA-dependent acyltransferases"/>
    <property type="match status" value="16"/>
</dbReference>
<evidence type="ECO:0000256" key="3">
    <source>
        <dbReference type="ARBA" id="ARBA00022553"/>
    </source>
</evidence>
<dbReference type="InterPro" id="IPR020806">
    <property type="entry name" value="PKS_PP-bd"/>
</dbReference>
<evidence type="ECO:0000259" key="7">
    <source>
        <dbReference type="PROSITE" id="PS50075"/>
    </source>
</evidence>
<comment type="caution">
    <text evidence="8">The sequence shown here is derived from an EMBL/GenBank/DDBJ whole genome shotgun (WGS) entry which is preliminary data.</text>
</comment>
<sequence length="6394" mass="672121">MSLPLTPAQFGLWYAHHIDPSDPGHNTAEVVELRGSVDVPTLVRAVRTAAEESGALGTVFTAEGARVWQVRGAEPVDVRVVDLSGEPDPWAAVTAFVDADVAQPADLAAGPASAEVVFVLGPEHVAWYQRAHHILLDGYGYALIARRVADVYRALVAGEEPAPTPFAPLSDFVAEQQAYRSAAKFAEDRDWWLARMADRPEVISPARSAAPGRGFRRARAELDPAVATLLSKRGTPVPAAAAAGLLLQRACGADEAVLGLPLMTRLGSISARIPTTTVNVLPLRVAATPRTTVGELLGSVAAEVRAVAAHQRYRGEDLRRDLRLPAAARLFGPWINVKPFTPSLDFGGPAATTHYISAGLVDDLSIGLSGRGAALTATFDGNPARHTDAELTSQLAAYTHLLEALVTADPDTPTGRLGLRADTPALNGPARQAEPRSLAAAIAERARRHPDRVAVRAGAGTLTYAELVARSGAIAAALRERGIGRGDIVSVALPRTTDLVATLIAVSATGAAYLPLDLGFPAERLAHMRADAAPAATVAHGPDSLDPALITGTAPLDPVEVPANAPAYVLYTSGSTGLPKGVVVPSGALLNFLGDMAERFALTEDDVLLAVTTVGFDISALELYVPLLSGAAVEIADSDTARDPALLDALLRDSGATVMQATPSLWQALLSARPDAVREVRALVGGEALPTDLASDLLRASRGVSNLYGPTETTVWSTVHEVADADPHIGVPIANTTAYVLDAALRPVPDGVPGELYIAGDGLALGYHRRPGLTAQRFTADPFGPAGARMYRTGDVARVRPDGALDVLGRVDHQVKIRGFRVEPGEVEAVIGRHPGVGRAVVVAHGSSLAEQRLIAYVSGGADPVGLLALCRESLPEYMVPSVVVAVDDIPLTPNGKVDRAALPEPDLAGAGGRPPRNPRERALCGLVGSVLGVREVGIDDDFFALGGTSLLATRFAVRAAAELGVAVSIRTIFDAPTVAEMAPLLGTAGAGDGPAAGQRPDVLPLSFAQRRLWFVHELDGPDPTYNIPLALRLRGEVDTEALRSALSDVAARHEILRTVVADPDGEPRQVVLAEGSGLVEADWYPGDPAGDPDAVRAAARHPFDLRAETPLRSTLFRVAADEHMLLLVLHHIAGDEWSLGPLVADLGTAYTARTRGLAPEWEPLPLQYADFALWQHARPEDGLGFWADALRGAPAEVTPRADRPRPARASRVGGAVDIDIPAEVHKAVQDIASDTGTSAFMVLHAVIAALLSRHGAGEDVVIGTPTAGRVDPSLDGLVGFFVNTVPLRTDLTGAPGLTELLRRVRAADLAAFDHQGTPFDRIVEAVAPERAAGRHPVFQVLFAYHPPLPSADGFAGVAADAELLHTGRAKFDLTVDLTERADGSGLTGFLEYAADRYAPDTAARLADRLVRLLTAAVAEPSTPLSAFDIADPAERTAVAAWNSTAAEVAATTLPELFAEQVRLRPEAVAVVVDGVESLTYAELDERVASFAGALRERGVGVGSVVGVRVERSAELIVSLLAAQRIGAAYLPLDPDYPAERLALMVEDSRPAFVVDSALPSGEPVREAVPGDRAAYVIYTSGSTGRPKGVVVPQSGIVNRLLWMQDEYGLVPGERVLQKTPASFDVSVWEFFWPLITGATLVFARPGGHQDPAYLAEVIGRHAVSTVHFVPSMLRAFLADYRPVPSLRRVLCSGEALPADLRDEFFTVCQAELHNLYGPTEASIDVTAIRVAHDSPTVPIGRPVWNTRLHVLDAALRPVPVGVVGELYLAGAQLAWGYHDRAALTATRFVADPAGTGERLYRTGDLACWTADGVVEYAGRADDQVKLRGFRIELGEVEAALSAVDGVRQAVAAVRGDRLVAWVSPPQDGRDLRAELARTLPGHLVPALIAGVAAIPLSPSGKADRAALPAPVAEAAGSAEPSTPGERALCAVYADLLGIDRVGAHDDFFALGGHSLLATRLVNRARIALGGELSVRDVFEAPTPAALAARVADARPARPSVGARQRPEHPPLSYAQQRLWFQHRVEGPSATYNIPFTARMIGPVDVAALRAALADLTARHESLRTLLRDHDGRAYQHVLDSAEPELRVVDTDDLPTALRRAAEHPFDLAGEIPLRAWLFTPETTPVLLVLVHHVAADEWSEPTLWADLGAAYLARRAGRAPELPPLPVQYADYTLWQRDLDTAADLAHWSDALAGLPAEIPLPTDRPRPADPDHRGARVTAVISPDTHRRLSALATDAGATPFMVGHAAVCALLTKLGAGTDIPIGAPVAGRTDAGLDDLIGFCVNTLVLRTDTSGDPTFRDLLARVRSTDLAAFAHQDLPFDRLVETLNPPRQLGRNPLFQTLLVHRAAPAGAPGLPDHGGVHEPVELTTAKVDLTITLAERAEGGIDLTVDYATALFDRETAESLAERLTTLLDHVTTTPTLHLSDLDVRTTTELRLDVHPTTEPTHPQPPTSPGSHQPPLDNLAAGGRTPAPPHQPQPATPRTLTALLAAQATQNPHATAIVAEDTTLTFAELHTRVTALAGHLRSLGAGPGTAVAVAMPRTADSVVAAFAAIESGAAYLPIDPDQPRPRIDALIQTARPALLVTSGVDWNTDITTVRLDQAADWQHAPAARPIDPDDVAYVIHTSGSTGAPKGVAVTHRQITALFHANRAALFEPLGRRLRVAHAFSFAFDASWQQLLWMLDGHELHLLTREHYTDPDAFAALIAERAIDFVEATPATIGMIVEAGALDGPHKPALAMGGESVPPALWRRLAAEARAFVMYGPTEATVMVTAGPISGDQPHIGVPVAGSTAHVLDERLRPVPTNVAGELYLGGAQVALGYRGQPALTAARFVACPGGTRLYRTGDLVKRTRDGNLRFLGRADDQVKVRGHRLELGEVEAALTAVPGVRSAAAAVRGGRLVGYVTGDVDGTTVRAAVAEREPEHATPAAVVVLGALPLTRNGKVDRSALPEPEFAELTTDSRPATDAEAALAVVVAEVLGLPSVGVDDDFFALGGDSIVSIQLVSRARAAGFALRPRDVFEHRTVAALARLGTTAGDTLDGDPLGVVPATPVLRDLLRRGGPIRRFAQTTVLATPEGLTEDELTARVQRVLDTHHMLRARLDRTAGHLVVPAVGSVRAADALTAADPVSLLDPESGAMLAARFDPAARTLEIAAHHLVVDGVSWRVLAAALAADAPEAEGTPFAVWARALLAHTRPEGEADHWHRARTGPARALGTLPLDAERDTVGGAVTERVAFDAATTEALLTALPERFGAGVREAVLTALATAAGPAVRVDVEGHGRVEQAVAGADLARTVGWFTAVHPLLVDTTGAADPVAALKRVKDQVRAVPDDGIGYGLRHEPSGAEIVVNYLGRFGVGAGGDWQPVGESAVGGAADPGLPLTHAITVDAAVEDRPGGSVLVARWTSAPGACAGVDVSGLAQAWAEALRGIAAAVVVAPTGGHSPSDFPLTDLAQSDVDELDERFPSLEDVWPLTPLQAGLLYLSDVDGDDVYTVQLVLELDGAVDVERLRSAATGLLHAHPNLRTAFTVTGSPVQVVLPVAAAPVRAVDLGDGSWEALLAADRAEPFDLTAPPLVRFLLVKVGEDKHRLVITNHHLVLDGWSGPLLVRDLLARYAGTEPAARRPFKEHLAALAARDRQAGAKAWADALTEFTEPTIVGAGDGDLGEITVGVPFDLAAVAREHRVTVNTVVQTAWGLALARSLGRTDVVFGTTVSGRPADLAGAESMIGLFINTVPVRVRLDARESLAGLLARVQAEQARLIDHENLGLAEIQRAAGAGELFDTLTVFESYPIDADANRAAEAAAGLRLTGVSGHDATHYPVALVATPGAEFDLRVRHRAPARAAELAARLGAALAALAADAGRAVGSLDLLGEDERQTLLSTFVDTAVEEPTRTLTGLLNARMTAAPDAPAIVDGDRVLTYGELDRRSARLAVDLVALGVGPERVVGIALPRGAEMVVALVAVLRAGGAFVPVDPEWPAERRARVLADSGAVAAMVPGRPAPRRQVIEGGSAAATGVVGAGDNSVPVVEVDLDSAAEAVDAPEVRVDGAGLAYVIFTSGSTGKPKGAMIRHEAIAARLCWQEGLLGFGADDATLFKAPLAFDISVNEIFLPLVHGGRVVVARPGGERDPLYLLDLIDSAGVTFAYLPSSVLDALLAAAVEPGALAGLKHVWCGGEVLTPELFARFRARLDSTMYHGYGPAEATIGVSHVVYRDDADRIATSIGGPNPNTRLYVLDEHLKPVPVGVAGELYAAGHLLGRGYVTAPALTAARFVADPFGPPGSRLYRTGDLARWAPDGTLDFVGRADNQVKIRGMRLELEEVEAVLARHPAVRRAAVVVRRTGGDHLVGYVVPDGPLTADELTEWSRGVLADYMVPSAIVLLDAMPVTVNGKVDRAALPEPVRAARPAGLAPRTPAEAAVADLVAGALGLDSVGVDDNFFALGGDSIVSMQLVARARAKGVRISTRQVFEARTIAALAESAEFGAVEAAPVAHTDTGDVALTPVMRELLSRGGPIGRFAQTRVLTTPAGLTADTLAAGLRALLDTHAILRARLADGRLHVPPPGADAVLQRIDATGLLATDAKAATGLPSSDGLLLPPGGEGLLWTDLLADGHDRATAALDPRAGTMVSAVWFDRGPAEPGRLLLAVHHLVVDGVSWRVLVPALAAATSGATPQPSTAPFRAWAAALAETDRSAEEPFWREITGDPGPRLAHRLLDPAIDTVATAGTHTVTVSAERTRALLTTLPALFRTGPDEVLLTAVAHARGAAVTVDLERHGRVPDLAPGLDPTGTVGWFTSVVPVRLTPADDPADTLRAVKEHLRSLPDDGIGFGVLDLDVPARDLLVNYLGRIGVGEAGDWSAAPEAAALGGGADQGMPVSHAVALNILAEETPDGPALTAHFSWAGEAVAESTVRDLADAWLSAVADLADLAERPGAGGHTPSDWPLAGLNQSEVDEIDAAHSTAVAVWPVAPLQEGLLFLSRFDDAGMDVYTTQLVLSLSGEIDGPALRAAAQRLLDRHPNLRACFPALSTGRTVQVVPERVEVPWRELDLAGAEADAAIAADRAVRFDPAVAPLVRFLLIRRGHGRATLVMTNHHALLDGWSTPLLAHELFTLLAGGEPGPVRPYESHLARLATRDRDADTEAWRSAFACLDEPTLIAPGAPRTGVLPGTLHAPLPENLADAARAHGVTANALVQAAWAMVLFERTGRTDVVFGSTVSGRPEDLPGAESMIGLFINTVPVRVRIDPAESVSALLNRLHGEQSALLDHQHVGLADIQRAAGIGELFDTLTVFESYPVDTEGLGRAQSAAGLTVTEVEGRDATHYPLTLLVQPGVAATLRHRPDLFTDDEARAILHRFTAVLADLAADADRLVGALPAAGAGDADQGAVVDVPATTLPELVAEQVRLRPEAVAVVVDGVESLTYAELDERVASFAGALRERGVGLGSVVGVRLDRSAAQIVAMLAAQRVGAAYLPLDPDYPAERLALMVEDSLPAHVVESADLPSGEPVREVVSGDRAAYVIYTSGSTGRPKGVVVPQSGIVNRLLWMQDEYRLEPGERVLQKTPASFDVSVWEFFWPLVTGATLVFAKPGGHKDPAYLAEVIERHAVSTIHFVPSMLRAFLSDYRPVPSLRRVLCSGEALPPDLREEFTALCGAELHNLYGPTEASVDVTAIQVAKESPTVPIGRPVWNTRVHVLDRFLRPVPDGVTGELYLAGPQLAWGYHDRAALTASRFVADPFHPGERLYRTGDLGRRVDGVVEYAGRVDDQIKLRGFRIELGEIESSLSAVDGVREAVATVRDDRLIGYVVGDVDPDAVREHLALTRPEHLVPAAVVVLGALPLTPSGKADRKALPAPDFAAKAGSRAAETDREEVIAGLVADVLGLPSVGADDDFFVLGGDSIVAIQLVGRARAAGLRFTPRDVFERRTVAGLALVAAPDTGDAAEAPGTALGQVPLLPVARELVERGGPIGRVAQSQLLVAPPGIDEGRLVAAVRVVLDTHDLLRARLVDGGLDVPPPGSLDAARVVRRADDPAAEGPAALAELDPATGDLVRVVWSERRVLVVIHHFAVDGVSWHVLLGDLAAAYAGEKPQPVPTSFRRWALGLATADRRAELPRWAWLADAAGGVVSDRPLDPARDTARTGRDLTTALPPEITGPLLTTVPEMFHAGVHDVLLAGLAVAVASVRGPGAWTVDVEGHGREDAAVAGTDLTRTVGWFTSVYPANLDLGGIDVADALAGGEAAGAAVKLVKEHLRAAPDNGIGYGVLRHLDTGSGVPAGPVRDLLVNYLGRAGAPGEGPWSPTSGLGGAVDPDLPISHAAQVNAVAVDGPDGPTLTATWAWGADAADEARVRAIAEAWTAALTALVRHASGDGAGGHTPSDLTFSDLSQDELDEFESEWS</sequence>
<dbReference type="RefSeq" id="WP_378248092.1">
    <property type="nucleotide sequence ID" value="NZ_JBHSKF010000006.1"/>
</dbReference>
<evidence type="ECO:0000256" key="2">
    <source>
        <dbReference type="ARBA" id="ARBA00022450"/>
    </source>
</evidence>
<dbReference type="Gene3D" id="3.40.50.980">
    <property type="match status" value="4"/>
</dbReference>
<feature type="region of interest" description="Disordered" evidence="6">
    <location>
        <begin position="6366"/>
        <end position="6394"/>
    </location>
</feature>
<dbReference type="InterPro" id="IPR000873">
    <property type="entry name" value="AMP-dep_synth/lig_dom"/>
</dbReference>
<dbReference type="InterPro" id="IPR025110">
    <property type="entry name" value="AMP-bd_C"/>
</dbReference>
<dbReference type="Pfam" id="PF13193">
    <property type="entry name" value="AMP-binding_C"/>
    <property type="match status" value="4"/>
</dbReference>
<dbReference type="Gene3D" id="3.30.559.10">
    <property type="entry name" value="Chloramphenicol acetyltransferase-like domain"/>
    <property type="match status" value="8"/>
</dbReference>
<evidence type="ECO:0000256" key="5">
    <source>
        <dbReference type="ARBA" id="ARBA00023194"/>
    </source>
</evidence>
<dbReference type="PANTHER" id="PTHR45527">
    <property type="entry name" value="NONRIBOSOMAL PEPTIDE SYNTHETASE"/>
    <property type="match status" value="1"/>
</dbReference>
<dbReference type="Pfam" id="PF00501">
    <property type="entry name" value="AMP-binding"/>
    <property type="match status" value="6"/>
</dbReference>
<dbReference type="Pfam" id="PF00550">
    <property type="entry name" value="PP-binding"/>
    <property type="match status" value="5"/>
</dbReference>
<feature type="domain" description="Carrier" evidence="7">
    <location>
        <begin position="915"/>
        <end position="990"/>
    </location>
</feature>
<dbReference type="EMBL" id="JBHSKF010000006">
    <property type="protein sequence ID" value="MFC5288277.1"/>
    <property type="molecule type" value="Genomic_DNA"/>
</dbReference>
<dbReference type="PROSITE" id="PS00455">
    <property type="entry name" value="AMP_BINDING"/>
    <property type="match status" value="5"/>
</dbReference>
<feature type="domain" description="Carrier" evidence="7">
    <location>
        <begin position="1920"/>
        <end position="1995"/>
    </location>
</feature>
<dbReference type="InterPro" id="IPR023213">
    <property type="entry name" value="CAT-like_dom_sf"/>
</dbReference>
<dbReference type="PANTHER" id="PTHR45527:SF1">
    <property type="entry name" value="FATTY ACID SYNTHASE"/>
    <property type="match status" value="1"/>
</dbReference>
<evidence type="ECO:0000256" key="6">
    <source>
        <dbReference type="SAM" id="MobiDB-lite"/>
    </source>
</evidence>
<accession>A0ABW0EN53</accession>
<dbReference type="Gene3D" id="3.40.50.12780">
    <property type="entry name" value="N-terminal domain of ligase-like"/>
    <property type="match status" value="3"/>
</dbReference>
<dbReference type="InterPro" id="IPR001242">
    <property type="entry name" value="Condensation_dom"/>
</dbReference>
<dbReference type="InterPro" id="IPR045851">
    <property type="entry name" value="AMP-bd_C_sf"/>
</dbReference>
<dbReference type="Proteomes" id="UP001596157">
    <property type="component" value="Unassembled WGS sequence"/>
</dbReference>
<dbReference type="NCBIfam" id="TIGR01720">
    <property type="entry name" value="NRPS-para261"/>
    <property type="match status" value="3"/>
</dbReference>
<dbReference type="InterPro" id="IPR009081">
    <property type="entry name" value="PP-bd_ACP"/>
</dbReference>
<dbReference type="InterPro" id="IPR042099">
    <property type="entry name" value="ANL_N_sf"/>
</dbReference>
<dbReference type="CDD" id="cd05930">
    <property type="entry name" value="A_NRPS"/>
    <property type="match status" value="2"/>
</dbReference>
<dbReference type="Gene3D" id="3.30.300.30">
    <property type="match status" value="5"/>
</dbReference>
<dbReference type="InterPro" id="IPR036736">
    <property type="entry name" value="ACP-like_sf"/>
</dbReference>
<feature type="domain" description="Carrier" evidence="7">
    <location>
        <begin position="4411"/>
        <end position="4485"/>
    </location>
</feature>
<gene>
    <name evidence="8" type="ORF">ACFPM7_14550</name>
</gene>
<dbReference type="InterPro" id="IPR010071">
    <property type="entry name" value="AA_adenyl_dom"/>
</dbReference>
<dbReference type="CDD" id="cd19540">
    <property type="entry name" value="LCL_NRPS-like"/>
    <property type="match status" value="2"/>
</dbReference>
<dbReference type="SUPFAM" id="SSF47336">
    <property type="entry name" value="ACP-like"/>
    <property type="match status" value="5"/>
</dbReference>
<comment type="cofactor">
    <cofactor evidence="1">
        <name>pantetheine 4'-phosphate</name>
        <dbReference type="ChEBI" id="CHEBI:47942"/>
    </cofactor>
</comment>
<keyword evidence="9" id="KW-1185">Reference proteome</keyword>
<dbReference type="Pfam" id="PF00668">
    <property type="entry name" value="Condensation"/>
    <property type="match status" value="8"/>
</dbReference>
<feature type="compositionally biased region" description="Pro residues" evidence="6">
    <location>
        <begin position="2473"/>
        <end position="2482"/>
    </location>
</feature>
<feature type="compositionally biased region" description="Acidic residues" evidence="6">
    <location>
        <begin position="6382"/>
        <end position="6394"/>
    </location>
</feature>
<feature type="region of interest" description="Disordered" evidence="6">
    <location>
        <begin position="2442"/>
        <end position="2483"/>
    </location>
</feature>
<dbReference type="InterPro" id="IPR006162">
    <property type="entry name" value="Ppantetheine_attach_site"/>
</dbReference>
<dbReference type="PROSITE" id="PS50075">
    <property type="entry name" value="CARRIER"/>
    <property type="match status" value="5"/>
</dbReference>
<dbReference type="SMART" id="SM00823">
    <property type="entry name" value="PKS_PP"/>
    <property type="match status" value="5"/>
</dbReference>
<evidence type="ECO:0000256" key="1">
    <source>
        <dbReference type="ARBA" id="ARBA00001957"/>
    </source>
</evidence>
<reference evidence="9" key="1">
    <citation type="journal article" date="2019" name="Int. J. Syst. Evol. Microbiol.">
        <title>The Global Catalogue of Microorganisms (GCM) 10K type strain sequencing project: providing services to taxonomists for standard genome sequencing and annotation.</title>
        <authorList>
            <consortium name="The Broad Institute Genomics Platform"/>
            <consortium name="The Broad Institute Genome Sequencing Center for Infectious Disease"/>
            <person name="Wu L."/>
            <person name="Ma J."/>
        </authorList>
    </citation>
    <scope>NUCLEOTIDE SEQUENCE [LARGE SCALE GENOMIC DNA]</scope>
    <source>
        <strain evidence="9">CCUG 59778</strain>
    </source>
</reference>
<feature type="domain" description="Carrier" evidence="7">
    <location>
        <begin position="5861"/>
        <end position="5935"/>
    </location>
</feature>
<dbReference type="Gene3D" id="3.30.559.30">
    <property type="entry name" value="Nonribosomal peptide synthetase, condensation domain"/>
    <property type="match status" value="8"/>
</dbReference>
<proteinExistence type="predicted"/>
<dbReference type="Gene3D" id="2.30.38.10">
    <property type="entry name" value="Luciferase, Domain 3"/>
    <property type="match status" value="2"/>
</dbReference>
<dbReference type="Gene3D" id="1.10.1200.10">
    <property type="entry name" value="ACP-like"/>
    <property type="match status" value="5"/>
</dbReference>
<dbReference type="InterPro" id="IPR010060">
    <property type="entry name" value="NRPS_synth"/>
</dbReference>
<dbReference type="SUPFAM" id="SSF56801">
    <property type="entry name" value="Acetyl-CoA synthetase-like"/>
    <property type="match status" value="5"/>
</dbReference>
<evidence type="ECO:0000313" key="9">
    <source>
        <dbReference type="Proteomes" id="UP001596157"/>
    </source>
</evidence>